<comment type="similarity">
    <text evidence="1">Belongs to the helicase family. RecQ subfamily.</text>
</comment>
<feature type="compositionally biased region" description="Acidic residues" evidence="2">
    <location>
        <begin position="90"/>
        <end position="99"/>
    </location>
</feature>
<dbReference type="GO" id="GO:0009378">
    <property type="term" value="F:four-way junction helicase activity"/>
    <property type="evidence" value="ECO:0007669"/>
    <property type="project" value="TreeGrafter"/>
</dbReference>
<dbReference type="EMBL" id="KB008006">
    <property type="protein sequence ID" value="ELR16150.1"/>
    <property type="molecule type" value="Genomic_DNA"/>
</dbReference>
<feature type="compositionally biased region" description="Low complexity" evidence="2">
    <location>
        <begin position="108"/>
        <end position="127"/>
    </location>
</feature>
<protein>
    <recommendedName>
        <fullName evidence="3">DEAD/DEAH-box helicase domain-containing protein</fullName>
    </recommendedName>
</protein>
<dbReference type="STRING" id="1257118.L8GT41"/>
<feature type="domain" description="DEAD/DEAH-box helicase" evidence="3">
    <location>
        <begin position="234"/>
        <end position="265"/>
    </location>
</feature>
<evidence type="ECO:0000313" key="5">
    <source>
        <dbReference type="Proteomes" id="UP000011083"/>
    </source>
</evidence>
<evidence type="ECO:0000256" key="1">
    <source>
        <dbReference type="ARBA" id="ARBA00005446"/>
    </source>
</evidence>
<accession>L8GT41</accession>
<organism evidence="4 5">
    <name type="scientific">Acanthamoeba castellanii (strain ATCC 30010 / Neff)</name>
    <dbReference type="NCBI Taxonomy" id="1257118"/>
    <lineage>
        <taxon>Eukaryota</taxon>
        <taxon>Amoebozoa</taxon>
        <taxon>Discosea</taxon>
        <taxon>Longamoebia</taxon>
        <taxon>Centramoebida</taxon>
        <taxon>Acanthamoebidae</taxon>
        <taxon>Acanthamoeba</taxon>
    </lineage>
</organism>
<dbReference type="GO" id="GO:0043138">
    <property type="term" value="F:3'-5' DNA helicase activity"/>
    <property type="evidence" value="ECO:0007669"/>
    <property type="project" value="TreeGrafter"/>
</dbReference>
<evidence type="ECO:0000259" key="3">
    <source>
        <dbReference type="Pfam" id="PF00270"/>
    </source>
</evidence>
<dbReference type="InterPro" id="IPR027417">
    <property type="entry name" value="P-loop_NTPase"/>
</dbReference>
<dbReference type="KEGG" id="acan:ACA1_177590"/>
<keyword evidence="5" id="KW-1185">Reference proteome</keyword>
<dbReference type="RefSeq" id="XP_004338163.1">
    <property type="nucleotide sequence ID" value="XM_004338115.1"/>
</dbReference>
<dbReference type="PANTHER" id="PTHR13710:SF156">
    <property type="entry name" value="ATP-DEPENDENT DNA HELICASE Q-LIKE 4B"/>
    <property type="match status" value="1"/>
</dbReference>
<dbReference type="GO" id="GO:0000724">
    <property type="term" value="P:double-strand break repair via homologous recombination"/>
    <property type="evidence" value="ECO:0007669"/>
    <property type="project" value="TreeGrafter"/>
</dbReference>
<dbReference type="GO" id="GO:0005737">
    <property type="term" value="C:cytoplasm"/>
    <property type="evidence" value="ECO:0007669"/>
    <property type="project" value="TreeGrafter"/>
</dbReference>
<evidence type="ECO:0000313" key="4">
    <source>
        <dbReference type="EMBL" id="ELR16150.1"/>
    </source>
</evidence>
<dbReference type="GO" id="GO:0005634">
    <property type="term" value="C:nucleus"/>
    <property type="evidence" value="ECO:0007669"/>
    <property type="project" value="TreeGrafter"/>
</dbReference>
<sequence length="293" mass="32357">MKIEIADKILALISSSPPDFSQIPELQKQSEKLDLEKNKLESLIKEREEEECNGPPPPSQPPSFSSPQQPRTMPTRTAYTGSSSSRSSYDGDDDNDLLEIYDRAVGYSSGSSNQFSASSSSSSSSSSFGHPANYSNSNTTDYSEDYEAEPMDNRGSNQQRINAGTSYGGEVVDDDFSTYNAPVDGAEAPSAEENQYITASDDDSAHLAEWQQKFDWERKIHAANRNLFGNRTFRPNQREIINATMAGRDCFVLMPTGGGKSLCYQSVEQQPFAKMPMMSTHSSYSFLQCAKTE</sequence>
<dbReference type="PANTHER" id="PTHR13710">
    <property type="entry name" value="DNA HELICASE RECQ FAMILY MEMBER"/>
    <property type="match status" value="1"/>
</dbReference>
<gene>
    <name evidence="4" type="ORF">ACA1_177590</name>
</gene>
<dbReference type="Pfam" id="PF00270">
    <property type="entry name" value="DEAD"/>
    <property type="match status" value="1"/>
</dbReference>
<dbReference type="GO" id="GO:0003676">
    <property type="term" value="F:nucleic acid binding"/>
    <property type="evidence" value="ECO:0007669"/>
    <property type="project" value="InterPro"/>
</dbReference>
<dbReference type="InterPro" id="IPR011545">
    <property type="entry name" value="DEAD/DEAH_box_helicase_dom"/>
</dbReference>
<proteinExistence type="inferred from homology"/>
<dbReference type="GeneID" id="14916818"/>
<dbReference type="GO" id="GO:0005524">
    <property type="term" value="F:ATP binding"/>
    <property type="evidence" value="ECO:0007669"/>
    <property type="project" value="InterPro"/>
</dbReference>
<dbReference type="Proteomes" id="UP000011083">
    <property type="component" value="Unassembled WGS sequence"/>
</dbReference>
<feature type="compositionally biased region" description="Polar residues" evidence="2">
    <location>
        <begin position="71"/>
        <end position="81"/>
    </location>
</feature>
<dbReference type="Gene3D" id="3.40.50.300">
    <property type="entry name" value="P-loop containing nucleotide triphosphate hydrolases"/>
    <property type="match status" value="1"/>
</dbReference>
<feature type="region of interest" description="Disordered" evidence="2">
    <location>
        <begin position="39"/>
        <end position="164"/>
    </location>
</feature>
<evidence type="ECO:0000256" key="2">
    <source>
        <dbReference type="SAM" id="MobiDB-lite"/>
    </source>
</evidence>
<feature type="compositionally biased region" description="Polar residues" evidence="2">
    <location>
        <begin position="154"/>
        <end position="164"/>
    </location>
</feature>
<dbReference type="OrthoDB" id="1926317at2759"/>
<name>L8GT41_ACACF</name>
<reference evidence="4 5" key="1">
    <citation type="journal article" date="2013" name="Genome Biol.">
        <title>Genome of Acanthamoeba castellanii highlights extensive lateral gene transfer and early evolution of tyrosine kinase signaling.</title>
        <authorList>
            <person name="Clarke M."/>
            <person name="Lohan A.J."/>
            <person name="Liu B."/>
            <person name="Lagkouvardos I."/>
            <person name="Roy S."/>
            <person name="Zafar N."/>
            <person name="Bertelli C."/>
            <person name="Schilde C."/>
            <person name="Kianianmomeni A."/>
            <person name="Burglin T.R."/>
            <person name="Frech C."/>
            <person name="Turcotte B."/>
            <person name="Kopec K.O."/>
            <person name="Synnott J.M."/>
            <person name="Choo C."/>
            <person name="Paponov I."/>
            <person name="Finkler A."/>
            <person name="Soon Heng Tan C."/>
            <person name="Hutchins A.P."/>
            <person name="Weinmeier T."/>
            <person name="Rattei T."/>
            <person name="Chu J.S."/>
            <person name="Gimenez G."/>
            <person name="Irimia M."/>
            <person name="Rigden D.J."/>
            <person name="Fitzpatrick D.A."/>
            <person name="Lorenzo-Morales J."/>
            <person name="Bateman A."/>
            <person name="Chiu C.H."/>
            <person name="Tang P."/>
            <person name="Hegemann P."/>
            <person name="Fromm H."/>
            <person name="Raoult D."/>
            <person name="Greub G."/>
            <person name="Miranda-Saavedra D."/>
            <person name="Chen N."/>
            <person name="Nash P."/>
            <person name="Ginger M.L."/>
            <person name="Horn M."/>
            <person name="Schaap P."/>
            <person name="Caler L."/>
            <person name="Loftus B."/>
        </authorList>
    </citation>
    <scope>NUCLEOTIDE SEQUENCE [LARGE SCALE GENOMIC DNA]</scope>
    <source>
        <strain evidence="4 5">Neff</strain>
    </source>
</reference>
<dbReference type="AlphaFoldDB" id="L8GT41"/>
<dbReference type="SUPFAM" id="SSF52540">
    <property type="entry name" value="P-loop containing nucleoside triphosphate hydrolases"/>
    <property type="match status" value="1"/>
</dbReference>
<dbReference type="GO" id="GO:0005694">
    <property type="term" value="C:chromosome"/>
    <property type="evidence" value="ECO:0007669"/>
    <property type="project" value="TreeGrafter"/>
</dbReference>
<dbReference type="VEuPathDB" id="AmoebaDB:ACA1_177590"/>